<evidence type="ECO:0008006" key="5">
    <source>
        <dbReference type="Google" id="ProtNLM"/>
    </source>
</evidence>
<keyword evidence="4" id="KW-1185">Reference proteome</keyword>
<comment type="caution">
    <text evidence="3">The sequence shown here is derived from an EMBL/GenBank/DDBJ whole genome shotgun (WGS) entry which is preliminary data.</text>
</comment>
<organism evidence="3 4">
    <name type="scientific">Deinococcus lacus</name>
    <dbReference type="NCBI Taxonomy" id="392561"/>
    <lineage>
        <taxon>Bacteria</taxon>
        <taxon>Thermotogati</taxon>
        <taxon>Deinococcota</taxon>
        <taxon>Deinococci</taxon>
        <taxon>Deinococcales</taxon>
        <taxon>Deinococcaceae</taxon>
        <taxon>Deinococcus</taxon>
    </lineage>
</organism>
<gene>
    <name evidence="3" type="ORF">ACFP81_12335</name>
</gene>
<dbReference type="Gene3D" id="2.60.40.1170">
    <property type="entry name" value="Mu homology domain, subdomain B"/>
    <property type="match status" value="1"/>
</dbReference>
<dbReference type="InterPro" id="IPR051172">
    <property type="entry name" value="Chlamydia_OmcB"/>
</dbReference>
<accession>A0ABW1YGY9</accession>
<evidence type="ECO:0000313" key="3">
    <source>
        <dbReference type="EMBL" id="MFC6592703.1"/>
    </source>
</evidence>
<dbReference type="PANTHER" id="PTHR34819">
    <property type="entry name" value="LARGE CYSTEINE-RICH PERIPLASMIC PROTEIN OMCB"/>
    <property type="match status" value="1"/>
</dbReference>
<dbReference type="InterPro" id="IPR001434">
    <property type="entry name" value="OmcB-like_DUF11"/>
</dbReference>
<dbReference type="PANTHER" id="PTHR34819:SF5">
    <property type="entry name" value="CONSERVED REPEAT DOMAIN PROTEIN"/>
    <property type="match status" value="1"/>
</dbReference>
<evidence type="ECO:0000259" key="1">
    <source>
        <dbReference type="Pfam" id="PF01345"/>
    </source>
</evidence>
<protein>
    <recommendedName>
        <fullName evidence="5">DUF11 domain-containing protein</fullName>
    </recommendedName>
</protein>
<evidence type="ECO:0000259" key="2">
    <source>
        <dbReference type="Pfam" id="PF20674"/>
    </source>
</evidence>
<dbReference type="Pfam" id="PF01345">
    <property type="entry name" value="DUF11"/>
    <property type="match status" value="1"/>
</dbReference>
<feature type="domain" description="DUF11" evidence="1">
    <location>
        <begin position="246"/>
        <end position="364"/>
    </location>
</feature>
<reference evidence="4" key="1">
    <citation type="journal article" date="2019" name="Int. J. Syst. Evol. Microbiol.">
        <title>The Global Catalogue of Microorganisms (GCM) 10K type strain sequencing project: providing services to taxonomists for standard genome sequencing and annotation.</title>
        <authorList>
            <consortium name="The Broad Institute Genomics Platform"/>
            <consortium name="The Broad Institute Genome Sequencing Center for Infectious Disease"/>
            <person name="Wu L."/>
            <person name="Ma J."/>
        </authorList>
    </citation>
    <scope>NUCLEOTIDE SEQUENCE [LARGE SCALE GENOMIC DNA]</scope>
    <source>
        <strain evidence="4">CGMCC 1.15772</strain>
    </source>
</reference>
<dbReference type="NCBIfam" id="TIGR01451">
    <property type="entry name" value="B_ant_repeat"/>
    <property type="match status" value="2"/>
</dbReference>
<proteinExistence type="predicted"/>
<dbReference type="Proteomes" id="UP001596297">
    <property type="component" value="Unassembled WGS sequence"/>
</dbReference>
<dbReference type="RefSeq" id="WP_380083823.1">
    <property type="nucleotide sequence ID" value="NZ_JBHSWD010000002.1"/>
</dbReference>
<dbReference type="Pfam" id="PF20674">
    <property type="entry name" value="SpaA_3"/>
    <property type="match status" value="1"/>
</dbReference>
<sequence>MDNLNYNLTVTAANTPTPLDPTFKTVIDENQPAIMTSTNITTPGSRVLSVACTKDSALPAALRPEFTDRANVNAQVVNTSDNRFSFTVTGLDVGVIANCLISNDSSQTYPVVDLTKQVPERAAAGDQFRVDATTPVGGAATASTTGTATSATTRLVVRPTYTTQPIAGGQQLVEDALPSVTVGEAALGTANLAAYRSTTTCTSTGGTAPTGLPNNASVTTATFTPNYNNVVACTITNVAVPTTTVNVTKTGQTVVTAGQAVTYTITAENTSGRAANVTLTDTLNPVRPASEVTVSDGGTYDPATGVVTWNLGSLASGASLQRTVTLDLPDPVAATLTSGPVYTGPTAVSNTAAVQTDVNNTSTATSASVTTNVAYASATKTVQNLSESGPVGTVAEGGPGQTLRYCLNYRNYSAVALPQVRLTDPLQAGQTLTPDSVTVTRSTGSTALSDNSVSTLLDVALPDVQPGETGSVCFDAEIPGGN</sequence>
<dbReference type="InterPro" id="IPR047589">
    <property type="entry name" value="DUF11_rpt"/>
</dbReference>
<dbReference type="InterPro" id="IPR048834">
    <property type="entry name" value="SpaA_pre-album"/>
</dbReference>
<dbReference type="EMBL" id="JBHSWD010000002">
    <property type="protein sequence ID" value="MFC6592703.1"/>
    <property type="molecule type" value="Genomic_DNA"/>
</dbReference>
<feature type="domain" description="SpaA-like prealbumin fold" evidence="2">
    <location>
        <begin position="112"/>
        <end position="238"/>
    </location>
</feature>
<name>A0ABW1YGY9_9DEIO</name>
<evidence type="ECO:0000313" key="4">
    <source>
        <dbReference type="Proteomes" id="UP001596297"/>
    </source>
</evidence>